<evidence type="ECO:0000313" key="2">
    <source>
        <dbReference type="Proteomes" id="UP000799118"/>
    </source>
</evidence>
<dbReference type="Proteomes" id="UP000799118">
    <property type="component" value="Unassembled WGS sequence"/>
</dbReference>
<gene>
    <name evidence="1" type="ORF">BT96DRAFT_1000429</name>
</gene>
<sequence length="157" mass="18074">MPPLNGSVEGTQSPDNLRAMSARPKVVWRMDIGKECHEWSPTHDIRILFFLQVSAGLAGAHYEDLYRGLCYIILRCSVLRNALFTWLGSPELTSRFTSATDWVRWLVFPTSESFTKLTNYMTLVWVYFQMFAEGALPKEELEFDDIENDPLLFSIAQ</sequence>
<evidence type="ECO:0000313" key="1">
    <source>
        <dbReference type="EMBL" id="KAE9392333.1"/>
    </source>
</evidence>
<reference evidence="1" key="1">
    <citation type="journal article" date="2019" name="Environ. Microbiol.">
        <title>Fungal ecological strategies reflected in gene transcription - a case study of two litter decomposers.</title>
        <authorList>
            <person name="Barbi F."/>
            <person name="Kohler A."/>
            <person name="Barry K."/>
            <person name="Baskaran P."/>
            <person name="Daum C."/>
            <person name="Fauchery L."/>
            <person name="Ihrmark K."/>
            <person name="Kuo A."/>
            <person name="LaButti K."/>
            <person name="Lipzen A."/>
            <person name="Morin E."/>
            <person name="Grigoriev I.V."/>
            <person name="Henrissat B."/>
            <person name="Lindahl B."/>
            <person name="Martin F."/>
        </authorList>
    </citation>
    <scope>NUCLEOTIDE SEQUENCE</scope>
    <source>
        <strain evidence="1">JB14</strain>
    </source>
</reference>
<dbReference type="EMBL" id="ML769598">
    <property type="protein sequence ID" value="KAE9392333.1"/>
    <property type="molecule type" value="Genomic_DNA"/>
</dbReference>
<organism evidence="1 2">
    <name type="scientific">Gymnopus androsaceus JB14</name>
    <dbReference type="NCBI Taxonomy" id="1447944"/>
    <lineage>
        <taxon>Eukaryota</taxon>
        <taxon>Fungi</taxon>
        <taxon>Dikarya</taxon>
        <taxon>Basidiomycota</taxon>
        <taxon>Agaricomycotina</taxon>
        <taxon>Agaricomycetes</taxon>
        <taxon>Agaricomycetidae</taxon>
        <taxon>Agaricales</taxon>
        <taxon>Marasmiineae</taxon>
        <taxon>Omphalotaceae</taxon>
        <taxon>Gymnopus</taxon>
    </lineage>
</organism>
<dbReference type="AlphaFoldDB" id="A0A6A4H3L2"/>
<accession>A0A6A4H3L2</accession>
<dbReference type="OrthoDB" id="3066611at2759"/>
<keyword evidence="2" id="KW-1185">Reference proteome</keyword>
<name>A0A6A4H3L2_9AGAR</name>
<proteinExistence type="predicted"/>
<protein>
    <submittedName>
        <fullName evidence="1">Uncharacterized protein</fullName>
    </submittedName>
</protein>